<dbReference type="Pfam" id="PF00112">
    <property type="entry name" value="Peptidase_C1"/>
    <property type="match status" value="2"/>
</dbReference>
<dbReference type="STRING" id="400682.A0A1X7T299"/>
<dbReference type="GO" id="GO:0006508">
    <property type="term" value="P:proteolysis"/>
    <property type="evidence" value="ECO:0007669"/>
    <property type="project" value="InterPro"/>
</dbReference>
<accession>A0A1X7T299</accession>
<evidence type="ECO:0000313" key="3">
    <source>
        <dbReference type="EnsemblMetazoa" id="Aqu2.1.08476_001"/>
    </source>
</evidence>
<dbReference type="InterPro" id="IPR000668">
    <property type="entry name" value="Peptidase_C1A_C"/>
</dbReference>
<sequence>MINHEVSVVGWGVENGVEYWIVRNSWGTYWGENGFFRIMMHKDNLAIETECDWGVPLLKEPNKQHQVHKQQQQQQQQYKCSCVKKSDSVKTHVHTPEPHTYIKLEDIPAAYDIRNINGNDYSTVNRNQHIPQYCGSCWAMGTTSALSDRIKLMRKGAYPVINLSPQVLVDCVTANNSHGCDGGDPTAAYSYIYENGVPDETCTNYLAKTQSCEPENVCRNCDPSGKCFAVQKYTKYQVTEHGRVSGEDKMLSEIYARGPIACTIAVTSAFEQYTGGVFNDTTGAKSLDHEISIAGWGVTSEGVKYWIGRNSWGTYWGEAGWFRLIRGVDNLGVESNCDWAVPAAIH</sequence>
<dbReference type="Gene3D" id="3.90.70.10">
    <property type="entry name" value="Cysteine proteinases"/>
    <property type="match status" value="2"/>
</dbReference>
<dbReference type="GO" id="GO:0008234">
    <property type="term" value="F:cysteine-type peptidase activity"/>
    <property type="evidence" value="ECO:0007669"/>
    <property type="project" value="InterPro"/>
</dbReference>
<dbReference type="FunFam" id="3.90.70.10:FF:000117">
    <property type="entry name" value="Probable papain cysteine protease"/>
    <property type="match status" value="1"/>
</dbReference>
<comment type="similarity">
    <text evidence="1">Belongs to the peptidase C1 family.</text>
</comment>
<feature type="domain" description="Peptidase C1A papain C-terminal" evidence="2">
    <location>
        <begin position="107"/>
        <end position="341"/>
    </location>
</feature>
<protein>
    <recommendedName>
        <fullName evidence="2">Peptidase C1A papain C-terminal domain-containing protein</fullName>
    </recommendedName>
</protein>
<dbReference type="InParanoid" id="A0A1X7T299"/>
<organism evidence="3">
    <name type="scientific">Amphimedon queenslandica</name>
    <name type="common">Sponge</name>
    <dbReference type="NCBI Taxonomy" id="400682"/>
    <lineage>
        <taxon>Eukaryota</taxon>
        <taxon>Metazoa</taxon>
        <taxon>Porifera</taxon>
        <taxon>Demospongiae</taxon>
        <taxon>Heteroscleromorpha</taxon>
        <taxon>Haplosclerida</taxon>
        <taxon>Niphatidae</taxon>
        <taxon>Amphimedon</taxon>
    </lineage>
</organism>
<reference evidence="3" key="1">
    <citation type="submission" date="2017-05" db="UniProtKB">
        <authorList>
            <consortium name="EnsemblMetazoa"/>
        </authorList>
    </citation>
    <scope>IDENTIFICATION</scope>
</reference>
<dbReference type="InterPro" id="IPR025661">
    <property type="entry name" value="Pept_asp_AS"/>
</dbReference>
<dbReference type="InterPro" id="IPR013128">
    <property type="entry name" value="Peptidase_C1A"/>
</dbReference>
<dbReference type="PANTHER" id="PTHR12411">
    <property type="entry name" value="CYSTEINE PROTEASE FAMILY C1-RELATED"/>
    <property type="match status" value="1"/>
</dbReference>
<dbReference type="OrthoDB" id="190265at2759"/>
<dbReference type="AlphaFoldDB" id="A0A1X7T299"/>
<name>A0A1X7T299_AMPQE</name>
<dbReference type="PROSITE" id="PS00640">
    <property type="entry name" value="THIOL_PROTEASE_ASN"/>
    <property type="match status" value="2"/>
</dbReference>
<proteinExistence type="inferred from homology"/>
<dbReference type="EnsemblMetazoa" id="Aqu2.1.08476_001">
    <property type="protein sequence ID" value="Aqu2.1.08476_001"/>
    <property type="gene ID" value="Aqu2.1.08476"/>
</dbReference>
<evidence type="ECO:0000259" key="2">
    <source>
        <dbReference type="SMART" id="SM00645"/>
    </source>
</evidence>
<dbReference type="InterPro" id="IPR038765">
    <property type="entry name" value="Papain-like_cys_pep_sf"/>
</dbReference>
<dbReference type="SMART" id="SM00645">
    <property type="entry name" value="Pept_C1"/>
    <property type="match status" value="1"/>
</dbReference>
<evidence type="ECO:0000256" key="1">
    <source>
        <dbReference type="ARBA" id="ARBA00008455"/>
    </source>
</evidence>
<dbReference type="SUPFAM" id="SSF54001">
    <property type="entry name" value="Cysteine proteinases"/>
    <property type="match status" value="2"/>
</dbReference>